<evidence type="ECO:0000313" key="4">
    <source>
        <dbReference type="EMBL" id="BEP29669.1"/>
    </source>
</evidence>
<protein>
    <submittedName>
        <fullName evidence="4">DUF4342 domain-containing protein</fullName>
    </submittedName>
</protein>
<sequence length="195" mass="21814">MNNITLEMVDDVINRTGASYKEAKEALEFCEGNVLDAIVYIETVNSDSSKKNEFYDAGNEMLEKLKEFVKKGNVSRIVFEKNNKTMLDIPVIAGAVGALIFAGPTLIAIVAAIAIGAEIKVITDDGEVINLNKKTEETVKNMKEKMNEFTNSFKKEDSEDVTDEEKNEESNEETPNEENTSEEEKIVVDFKKDEE</sequence>
<feature type="transmembrane region" description="Helical" evidence="2">
    <location>
        <begin position="91"/>
        <end position="115"/>
    </location>
</feature>
<accession>A0AAU9ENG4</accession>
<evidence type="ECO:0000256" key="2">
    <source>
        <dbReference type="SAM" id="Phobius"/>
    </source>
</evidence>
<dbReference type="Pfam" id="PF14242">
    <property type="entry name" value="DUF4342"/>
    <property type="match status" value="1"/>
</dbReference>
<dbReference type="AlphaFoldDB" id="A0AAU9ENG4"/>
<dbReference type="EMBL" id="AP028654">
    <property type="protein sequence ID" value="BEP29669.1"/>
    <property type="molecule type" value="Genomic_DNA"/>
</dbReference>
<keyword evidence="2" id="KW-0812">Transmembrane</keyword>
<feature type="compositionally biased region" description="Acidic residues" evidence="1">
    <location>
        <begin position="158"/>
        <end position="181"/>
    </location>
</feature>
<dbReference type="InterPro" id="IPR025642">
    <property type="entry name" value="DUF4342"/>
</dbReference>
<feature type="compositionally biased region" description="Basic and acidic residues" evidence="1">
    <location>
        <begin position="182"/>
        <end position="195"/>
    </location>
</feature>
<feature type="region of interest" description="Disordered" evidence="1">
    <location>
        <begin position="146"/>
        <end position="195"/>
    </location>
</feature>
<dbReference type="RefSeq" id="WP_338535290.1">
    <property type="nucleotide sequence ID" value="NZ_AP028654.1"/>
</dbReference>
<proteinExistence type="predicted"/>
<keyword evidence="5" id="KW-1185">Reference proteome</keyword>
<reference evidence="4 5" key="1">
    <citation type="submission" date="2023-08" db="EMBL/GenBank/DDBJ databases">
        <title>Helicovermis profunda gen. nov., sp. nov., a novel mesophilic, fermentative bacterium within the Bacillota from a deep-sea hydrothermal vent chimney.</title>
        <authorList>
            <person name="Miyazaki U."/>
            <person name="Mizutani D."/>
            <person name="Hashimoto Y."/>
            <person name="Tame A."/>
            <person name="Sawayama S."/>
            <person name="Miyazaki J."/>
            <person name="Takai K."/>
            <person name="Nakagawa S."/>
        </authorList>
    </citation>
    <scope>NUCLEOTIDE SEQUENCE [LARGE SCALE GENOMIC DNA]</scope>
    <source>
        <strain evidence="4 5">S502</strain>
    </source>
</reference>
<name>A0AAU9ENG4_9FIRM</name>
<feature type="domain" description="DUF4342" evidence="3">
    <location>
        <begin position="49"/>
        <end position="121"/>
    </location>
</feature>
<evidence type="ECO:0000259" key="3">
    <source>
        <dbReference type="Pfam" id="PF14242"/>
    </source>
</evidence>
<dbReference type="InterPro" id="IPR009060">
    <property type="entry name" value="UBA-like_sf"/>
</dbReference>
<dbReference type="Proteomes" id="UP001321786">
    <property type="component" value="Chromosome"/>
</dbReference>
<dbReference type="KEGG" id="hprf:HLPR_20000"/>
<keyword evidence="2" id="KW-0472">Membrane</keyword>
<evidence type="ECO:0000256" key="1">
    <source>
        <dbReference type="SAM" id="MobiDB-lite"/>
    </source>
</evidence>
<organism evidence="4 5">
    <name type="scientific">Helicovermis profundi</name>
    <dbReference type="NCBI Taxonomy" id="3065157"/>
    <lineage>
        <taxon>Bacteria</taxon>
        <taxon>Bacillati</taxon>
        <taxon>Bacillota</taxon>
        <taxon>Clostridia</taxon>
        <taxon>Helicovermis</taxon>
    </lineage>
</organism>
<keyword evidence="2" id="KW-1133">Transmembrane helix</keyword>
<evidence type="ECO:0000313" key="5">
    <source>
        <dbReference type="Proteomes" id="UP001321786"/>
    </source>
</evidence>
<gene>
    <name evidence="4" type="ORF">HLPR_20000</name>
</gene>
<feature type="compositionally biased region" description="Basic and acidic residues" evidence="1">
    <location>
        <begin position="146"/>
        <end position="157"/>
    </location>
</feature>
<dbReference type="SUPFAM" id="SSF46934">
    <property type="entry name" value="UBA-like"/>
    <property type="match status" value="1"/>
</dbReference>